<sequence length="493" mass="57026">MRRSFKLLLILVILIMIASVFTFSKFMPSGQDFRKLTPPQSSAVSFKGTWKINEKYNYKEGRTLESKTEYIYLDENRMIINNNLYDTVKYKLRVVNLKEYLLAEYNISYKRFSNENHEVDLISPLNNNTLIGEILRLEENKLLIIHNDIIYTITKISSDVSNFPTNIASDTQKDGNAKRDYNDIVECVYIGLKSNRELTEDGVGEETYRTLWIGVDNGIAKPVYERKNILYPRLKGFWELVPKKINRNGVVTEYFDTYNINNKGITSEDTLEVENESKYVNLNFISNNYISIEEFTDNYNDKNSRYKIIPVDTIHTPNGVAIDVLSGTEGYEALKNSSEVALDNLENYSPNLKVDVKLDPTNIGVVRKNGRWVLEGRTRLENNALADLKFDVNMINTKKLIIYDNLYVRWNILKAQNPLIKDIYTSPNGKVAIVVLDDYILVYEIENSELKGDPIKRIKKDKNESVIMAEWTSGYIADSWEKVFKQDAKEVDN</sequence>
<reference evidence="1 2" key="1">
    <citation type="submission" date="2016-11" db="EMBL/GenBank/DDBJ databases">
        <authorList>
            <person name="Jaros S."/>
            <person name="Januszkiewicz K."/>
            <person name="Wedrychowicz H."/>
        </authorList>
    </citation>
    <scope>NUCLEOTIDE SEQUENCE [LARGE SCALE GENOMIC DNA]</scope>
    <source>
        <strain evidence="1 2">DSM 6191</strain>
    </source>
</reference>
<dbReference type="RefSeq" id="WP_073022559.1">
    <property type="nucleotide sequence ID" value="NZ_FQXU01000018.1"/>
</dbReference>
<organism evidence="1 2">
    <name type="scientific">Clostridium intestinale DSM 6191</name>
    <dbReference type="NCBI Taxonomy" id="1121320"/>
    <lineage>
        <taxon>Bacteria</taxon>
        <taxon>Bacillati</taxon>
        <taxon>Bacillota</taxon>
        <taxon>Clostridia</taxon>
        <taxon>Eubacteriales</taxon>
        <taxon>Clostridiaceae</taxon>
        <taxon>Clostridium</taxon>
    </lineage>
</organism>
<proteinExistence type="predicted"/>
<gene>
    <name evidence="1" type="ORF">SAMN02745941_04245</name>
</gene>
<dbReference type="EMBL" id="FQXU01000018">
    <property type="protein sequence ID" value="SHI72090.1"/>
    <property type="molecule type" value="Genomic_DNA"/>
</dbReference>
<dbReference type="Proteomes" id="UP000184241">
    <property type="component" value="Unassembled WGS sequence"/>
</dbReference>
<accession>A0A1M6DFY4</accession>
<evidence type="ECO:0000313" key="1">
    <source>
        <dbReference type="EMBL" id="SHI72090.1"/>
    </source>
</evidence>
<evidence type="ECO:0000313" key="2">
    <source>
        <dbReference type="Proteomes" id="UP000184241"/>
    </source>
</evidence>
<protein>
    <submittedName>
        <fullName evidence="1">Uncharacterized protein</fullName>
    </submittedName>
</protein>
<dbReference type="AlphaFoldDB" id="A0A1M6DFY4"/>
<name>A0A1M6DFY4_9CLOT</name>